<feature type="chain" id="PRO_5026076951" description="Secreted protein" evidence="1">
    <location>
        <begin position="18"/>
        <end position="188"/>
    </location>
</feature>
<keyword evidence="3" id="KW-1185">Reference proteome</keyword>
<dbReference type="Pfam" id="PF14273">
    <property type="entry name" value="DUF4360"/>
    <property type="match status" value="1"/>
</dbReference>
<dbReference type="InterPro" id="IPR025649">
    <property type="entry name" value="DUF4360"/>
</dbReference>
<dbReference type="Proteomes" id="UP000799291">
    <property type="component" value="Unassembled WGS sequence"/>
</dbReference>
<evidence type="ECO:0000313" key="2">
    <source>
        <dbReference type="EMBL" id="KAF2677897.1"/>
    </source>
</evidence>
<organism evidence="2 3">
    <name type="scientific">Lentithecium fluviatile CBS 122367</name>
    <dbReference type="NCBI Taxonomy" id="1168545"/>
    <lineage>
        <taxon>Eukaryota</taxon>
        <taxon>Fungi</taxon>
        <taxon>Dikarya</taxon>
        <taxon>Ascomycota</taxon>
        <taxon>Pezizomycotina</taxon>
        <taxon>Dothideomycetes</taxon>
        <taxon>Pleosporomycetidae</taxon>
        <taxon>Pleosporales</taxon>
        <taxon>Massarineae</taxon>
        <taxon>Lentitheciaceae</taxon>
        <taxon>Lentithecium</taxon>
    </lineage>
</organism>
<evidence type="ECO:0008006" key="4">
    <source>
        <dbReference type="Google" id="ProtNLM"/>
    </source>
</evidence>
<evidence type="ECO:0000313" key="3">
    <source>
        <dbReference type="Proteomes" id="UP000799291"/>
    </source>
</evidence>
<name>A0A6G1II35_9PLEO</name>
<dbReference type="OrthoDB" id="3786236at2759"/>
<gene>
    <name evidence="2" type="ORF">K458DRAFT_318418</name>
</gene>
<dbReference type="EMBL" id="MU005617">
    <property type="protein sequence ID" value="KAF2677897.1"/>
    <property type="molecule type" value="Genomic_DNA"/>
</dbReference>
<proteinExistence type="predicted"/>
<dbReference type="PANTHER" id="PTHR38847:SF1">
    <property type="entry name" value="PSEUDOURIDINE SYNTHASE RSUA_RLUA-LIKE DOMAIN-CONTAINING PROTEIN"/>
    <property type="match status" value="1"/>
</dbReference>
<evidence type="ECO:0000256" key="1">
    <source>
        <dbReference type="SAM" id="SignalP"/>
    </source>
</evidence>
<dbReference type="AlphaFoldDB" id="A0A6G1II35"/>
<sequence>MRSLALLTAALPALIAAAPEHVPRITSLRISGTGCPNNSGSVKSTNGVLADTATFTFGQLRGEDTDNCEIHIQSTGASEGWQVAVKEVAYQSNVALKPGSQLDTITSAFWSEAAADTSVMRTSLTCAGPELKDSVTIRSSTSDLSWSKCTGADGNPGILNVNARPVVQGNAGSYDFKQVTWGLVWRKC</sequence>
<dbReference type="PANTHER" id="PTHR38847">
    <property type="match status" value="1"/>
</dbReference>
<accession>A0A6G1II35</accession>
<keyword evidence="1" id="KW-0732">Signal</keyword>
<feature type="signal peptide" evidence="1">
    <location>
        <begin position="1"/>
        <end position="17"/>
    </location>
</feature>
<protein>
    <recommendedName>
        <fullName evidence="4">Secreted protein</fullName>
    </recommendedName>
</protein>
<reference evidence="2" key="1">
    <citation type="journal article" date="2020" name="Stud. Mycol.">
        <title>101 Dothideomycetes genomes: a test case for predicting lifestyles and emergence of pathogens.</title>
        <authorList>
            <person name="Haridas S."/>
            <person name="Albert R."/>
            <person name="Binder M."/>
            <person name="Bloem J."/>
            <person name="Labutti K."/>
            <person name="Salamov A."/>
            <person name="Andreopoulos B."/>
            <person name="Baker S."/>
            <person name="Barry K."/>
            <person name="Bills G."/>
            <person name="Bluhm B."/>
            <person name="Cannon C."/>
            <person name="Castanera R."/>
            <person name="Culley D."/>
            <person name="Daum C."/>
            <person name="Ezra D."/>
            <person name="Gonzalez J."/>
            <person name="Henrissat B."/>
            <person name="Kuo A."/>
            <person name="Liang C."/>
            <person name="Lipzen A."/>
            <person name="Lutzoni F."/>
            <person name="Magnuson J."/>
            <person name="Mondo S."/>
            <person name="Nolan M."/>
            <person name="Ohm R."/>
            <person name="Pangilinan J."/>
            <person name="Park H.-J."/>
            <person name="Ramirez L."/>
            <person name="Alfaro M."/>
            <person name="Sun H."/>
            <person name="Tritt A."/>
            <person name="Yoshinaga Y."/>
            <person name="Zwiers L.-H."/>
            <person name="Turgeon B."/>
            <person name="Goodwin S."/>
            <person name="Spatafora J."/>
            <person name="Crous P."/>
            <person name="Grigoriev I."/>
        </authorList>
    </citation>
    <scope>NUCLEOTIDE SEQUENCE</scope>
    <source>
        <strain evidence="2">CBS 122367</strain>
    </source>
</reference>